<organism evidence="1 2">
    <name type="scientific">Candidatus Lloydbacteria bacterium RIFCSPHIGHO2_02_FULL_54_17</name>
    <dbReference type="NCBI Taxonomy" id="1798664"/>
    <lineage>
        <taxon>Bacteria</taxon>
        <taxon>Candidatus Lloydiibacteriota</taxon>
    </lineage>
</organism>
<gene>
    <name evidence="1" type="ORF">A3C93_06305</name>
</gene>
<dbReference type="Proteomes" id="UP000178636">
    <property type="component" value="Unassembled WGS sequence"/>
</dbReference>
<dbReference type="STRING" id="1798664.A3C93_06305"/>
<evidence type="ECO:0000313" key="2">
    <source>
        <dbReference type="Proteomes" id="UP000178636"/>
    </source>
</evidence>
<evidence type="ECO:0000313" key="1">
    <source>
        <dbReference type="EMBL" id="OGZ12689.1"/>
    </source>
</evidence>
<sequence>MVKKFDVDPHALAEELSLLLKKERARPKKNQRSFRELSSALYRSRDIRGELWGEYNSAIGKILSARPRASSGKKAEAPKKPAFDPQSKKAEVLFLGVKYATHSFFTPEDTLVVEIPGAELYFRVVTNKVKSFGSRSTFDRSRKVEKVLQSVGMRVAKVRFAEKESRQKELDL</sequence>
<accession>A0A1G2DGF3</accession>
<name>A0A1G2DGF3_9BACT</name>
<protein>
    <submittedName>
        <fullName evidence="1">Uncharacterized protein</fullName>
    </submittedName>
</protein>
<proteinExistence type="predicted"/>
<comment type="caution">
    <text evidence="1">The sequence shown here is derived from an EMBL/GenBank/DDBJ whole genome shotgun (WGS) entry which is preliminary data.</text>
</comment>
<dbReference type="EMBL" id="MHLO01000016">
    <property type="protein sequence ID" value="OGZ12689.1"/>
    <property type="molecule type" value="Genomic_DNA"/>
</dbReference>
<reference evidence="1 2" key="1">
    <citation type="journal article" date="2016" name="Nat. Commun.">
        <title>Thousands of microbial genomes shed light on interconnected biogeochemical processes in an aquifer system.</title>
        <authorList>
            <person name="Anantharaman K."/>
            <person name="Brown C.T."/>
            <person name="Hug L.A."/>
            <person name="Sharon I."/>
            <person name="Castelle C.J."/>
            <person name="Probst A.J."/>
            <person name="Thomas B.C."/>
            <person name="Singh A."/>
            <person name="Wilkins M.J."/>
            <person name="Karaoz U."/>
            <person name="Brodie E.L."/>
            <person name="Williams K.H."/>
            <person name="Hubbard S.S."/>
            <person name="Banfield J.F."/>
        </authorList>
    </citation>
    <scope>NUCLEOTIDE SEQUENCE [LARGE SCALE GENOMIC DNA]</scope>
</reference>
<dbReference type="AlphaFoldDB" id="A0A1G2DGF3"/>